<dbReference type="VEuPathDB" id="MicrosporidiaDB:A0H76_1229"/>
<sequence length="516" mass="61399">MNTIDNVQFMNEENELYNLYLSNKETIVPVISRLFKLSFYQSVLKIISNEIDFISSNDQLRSEITKIITSNSNNLKKNNLIEDFVSICLEFKILKDFEIFENLKFVASLISLQKTFKIKTNMVKCLRMLSELCKDLQPLLYLNILYFLINLNSLNMDSNKLIFHIKRAQVQSIDSSKIHLYESSFKELLCGLKLKSVDKLNFNVDIYSYKENDDYFWNLIFKNEPIKIEPDSLETFKLFLRLHNIPFEIENNCFYLEKCHYIDFSSTIYEIVKECTVSEDEELISKDKLISEDKSILEDKNVSIKEDSKLLINLKNLSIEPTRIVNSFNVIKPTKPVFKNRFISEYAKNKVVNLNGKFEKIDKDFPIRKVNNILLFKERKRELEEFQEFLNNKLSVIDDLLERFDYSIDEKNEVIRCENANEERIRKEEIERIKKQESWSNRSHITDPFGKQKGRYSRESNNHYKNIPKYEVDEKYMVDYSKITKEQKKVMKPFSTKSISTEYDVDYTEYLSKNNK</sequence>
<gene>
    <name evidence="1" type="ORF">HERIO_908</name>
</gene>
<name>A0A1X0QBV3_9MICR</name>
<dbReference type="Proteomes" id="UP000192356">
    <property type="component" value="Unassembled WGS sequence"/>
</dbReference>
<keyword evidence="2" id="KW-1185">Reference proteome</keyword>
<evidence type="ECO:0000313" key="1">
    <source>
        <dbReference type="EMBL" id="ORD97212.1"/>
    </source>
</evidence>
<protein>
    <submittedName>
        <fullName evidence="1">Uncharacterized protein</fullName>
    </submittedName>
</protein>
<proteinExistence type="predicted"/>
<comment type="caution">
    <text evidence="1">The sequence shown here is derived from an EMBL/GenBank/DDBJ whole genome shotgun (WGS) entry which is preliminary data.</text>
</comment>
<evidence type="ECO:0000313" key="2">
    <source>
        <dbReference type="Proteomes" id="UP000192356"/>
    </source>
</evidence>
<dbReference type="VEuPathDB" id="MicrosporidiaDB:HERIO_908"/>
<reference evidence="1 2" key="1">
    <citation type="journal article" date="2017" name="Environ. Microbiol.">
        <title>Decay of the glycolytic pathway and adaptation to intranuclear parasitism within Enterocytozoonidae microsporidia.</title>
        <authorList>
            <person name="Wiredu Boakye D."/>
            <person name="Jaroenlak P."/>
            <person name="Prachumwat A."/>
            <person name="Williams T.A."/>
            <person name="Bateman K.S."/>
            <person name="Itsathitphaisarn O."/>
            <person name="Sritunyalucksana K."/>
            <person name="Paszkiewicz K.H."/>
            <person name="Moore K.A."/>
            <person name="Stentiford G.D."/>
            <person name="Williams B.A."/>
        </authorList>
    </citation>
    <scope>NUCLEOTIDE SEQUENCE [LARGE SCALE GENOMIC DNA]</scope>
    <source>
        <strain evidence="1 2">GB1</strain>
    </source>
</reference>
<dbReference type="AlphaFoldDB" id="A0A1X0QBV3"/>
<dbReference type="EMBL" id="LVKB01000035">
    <property type="protein sequence ID" value="ORD97212.1"/>
    <property type="molecule type" value="Genomic_DNA"/>
</dbReference>
<accession>A0A1X0QBV3</accession>
<organism evidence="1 2">
    <name type="scientific">Hepatospora eriocheir</name>
    <dbReference type="NCBI Taxonomy" id="1081669"/>
    <lineage>
        <taxon>Eukaryota</taxon>
        <taxon>Fungi</taxon>
        <taxon>Fungi incertae sedis</taxon>
        <taxon>Microsporidia</taxon>
        <taxon>Hepatosporidae</taxon>
        <taxon>Hepatospora</taxon>
    </lineage>
</organism>